<dbReference type="GO" id="GO:0005743">
    <property type="term" value="C:mitochondrial inner membrane"/>
    <property type="evidence" value="ECO:0007669"/>
    <property type="project" value="UniProtKB-SubCell"/>
</dbReference>
<dbReference type="SUPFAM" id="SSF81524">
    <property type="entry name" value="14 kDa protein of cytochrome bc1 complex (Ubiquinol-cytochrome c reductase)"/>
    <property type="match status" value="1"/>
</dbReference>
<keyword evidence="7" id="KW-0496">Mitochondrion</keyword>
<evidence type="ECO:0000256" key="6">
    <source>
        <dbReference type="ARBA" id="ARBA00022982"/>
    </source>
</evidence>
<evidence type="ECO:0000256" key="8">
    <source>
        <dbReference type="ARBA" id="ARBA00023136"/>
    </source>
</evidence>
<keyword evidence="3" id="KW-0813">Transport</keyword>
<gene>
    <name evidence="9" type="ORF">APAL1065_LOCUS19975</name>
</gene>
<evidence type="ECO:0000256" key="2">
    <source>
        <dbReference type="ARBA" id="ARBA00008554"/>
    </source>
</evidence>
<evidence type="ECO:0000313" key="9">
    <source>
        <dbReference type="EMBL" id="CAD9981303.1"/>
    </source>
</evidence>
<dbReference type="Gene3D" id="1.10.1090.10">
    <property type="entry name" value="Cytochrome b-c1 complex subunit 7"/>
    <property type="match status" value="1"/>
</dbReference>
<dbReference type="AlphaFoldDB" id="A0A7S3DU26"/>
<comment type="similarity">
    <text evidence="2">Belongs to the UQCRB/QCR7 family.</text>
</comment>
<evidence type="ECO:0000256" key="3">
    <source>
        <dbReference type="ARBA" id="ARBA00022448"/>
    </source>
</evidence>
<organism evidence="9">
    <name type="scientific">Entomoneis paludosa</name>
    <dbReference type="NCBI Taxonomy" id="265537"/>
    <lineage>
        <taxon>Eukaryota</taxon>
        <taxon>Sar</taxon>
        <taxon>Stramenopiles</taxon>
        <taxon>Ochrophyta</taxon>
        <taxon>Bacillariophyta</taxon>
        <taxon>Bacillariophyceae</taxon>
        <taxon>Bacillariophycidae</taxon>
        <taxon>Entomoneidaceae</taxon>
        <taxon>Entomoneis</taxon>
    </lineage>
</organism>
<keyword evidence="4" id="KW-0679">Respiratory chain</keyword>
<comment type="subcellular location">
    <subcellularLocation>
        <location evidence="1">Mitochondrion inner membrane</location>
        <topology evidence="1">Peripheral membrane protein</topology>
        <orientation evidence="1">Matrix side</orientation>
    </subcellularLocation>
</comment>
<dbReference type="GO" id="GO:0006122">
    <property type="term" value="P:mitochondrial electron transport, ubiquinol to cytochrome c"/>
    <property type="evidence" value="ECO:0007669"/>
    <property type="project" value="InterPro"/>
</dbReference>
<keyword evidence="8" id="KW-0472">Membrane</keyword>
<protein>
    <submittedName>
        <fullName evidence="9">Uncharacterized protein</fullName>
    </submittedName>
</protein>
<evidence type="ECO:0000256" key="7">
    <source>
        <dbReference type="ARBA" id="ARBA00023128"/>
    </source>
</evidence>
<keyword evidence="6" id="KW-0249">Electron transport</keyword>
<dbReference type="Pfam" id="PF02271">
    <property type="entry name" value="UCR_14kD"/>
    <property type="match status" value="1"/>
</dbReference>
<evidence type="ECO:0000256" key="5">
    <source>
        <dbReference type="ARBA" id="ARBA00022792"/>
    </source>
</evidence>
<dbReference type="EMBL" id="HBHT01029723">
    <property type="protein sequence ID" value="CAD9981303.1"/>
    <property type="molecule type" value="Transcribed_RNA"/>
</dbReference>
<name>A0A7S3DU26_9STRA</name>
<evidence type="ECO:0000256" key="4">
    <source>
        <dbReference type="ARBA" id="ARBA00022660"/>
    </source>
</evidence>
<accession>A0A7S3DU26</accession>
<keyword evidence="5" id="KW-0999">Mitochondrion inner membrane</keyword>
<dbReference type="InterPro" id="IPR036544">
    <property type="entry name" value="QCR7_sf"/>
</dbReference>
<sequence length="119" mass="13491">MYNLVASGLNLFGPKILNAAAKVYGSVLTNELNRMGLRAEDILIEDAAMKEALDLSDPDIAKGRYRRLLRASDLSFKGKEYQDYGDVAKLRPFKAEVMDLAEKIEAREEEYDLLDIYKK</sequence>
<dbReference type="InterPro" id="IPR003197">
    <property type="entry name" value="QCR7"/>
</dbReference>
<dbReference type="GO" id="GO:0045275">
    <property type="term" value="C:respiratory chain complex III"/>
    <property type="evidence" value="ECO:0007669"/>
    <property type="project" value="InterPro"/>
</dbReference>
<evidence type="ECO:0000256" key="1">
    <source>
        <dbReference type="ARBA" id="ARBA00004443"/>
    </source>
</evidence>
<proteinExistence type="inferred from homology"/>
<reference evidence="9" key="1">
    <citation type="submission" date="2021-01" db="EMBL/GenBank/DDBJ databases">
        <authorList>
            <person name="Corre E."/>
            <person name="Pelletier E."/>
            <person name="Niang G."/>
            <person name="Scheremetjew M."/>
            <person name="Finn R."/>
            <person name="Kale V."/>
            <person name="Holt S."/>
            <person name="Cochrane G."/>
            <person name="Meng A."/>
            <person name="Brown T."/>
            <person name="Cohen L."/>
        </authorList>
    </citation>
    <scope>NUCLEOTIDE SEQUENCE</scope>
    <source>
        <strain evidence="9">CCMP125</strain>
    </source>
</reference>